<reference evidence="1" key="1">
    <citation type="submission" date="2015-06" db="EMBL/GenBank/DDBJ databases">
        <authorList>
            <person name="Joergensen T."/>
        </authorList>
    </citation>
    <scope>NUCLEOTIDE SEQUENCE</scope>
    <source>
        <strain evidence="1">RGRH0487</strain>
    </source>
</reference>
<reference evidence="1" key="2">
    <citation type="submission" date="2015-07" db="EMBL/GenBank/DDBJ databases">
        <title>Plasmids, circular viruses and viroids from rat gut.</title>
        <authorList>
            <person name="Jorgensen T.J."/>
            <person name="Hansen M.A."/>
            <person name="Xu Z."/>
            <person name="Tabak M.A."/>
            <person name="Sorensen S.J."/>
            <person name="Hansen L.H."/>
        </authorList>
    </citation>
    <scope>NUCLEOTIDE SEQUENCE</scope>
    <source>
        <strain evidence="1">RGRH0487</strain>
    </source>
</reference>
<dbReference type="EMBL" id="LN853127">
    <property type="protein sequence ID" value="CRY95117.1"/>
    <property type="molecule type" value="Genomic_DNA"/>
</dbReference>
<evidence type="ECO:0000313" key="1">
    <source>
        <dbReference type="EMBL" id="CRY95117.1"/>
    </source>
</evidence>
<name>A0A0H5QGK5_9ZZZZ</name>
<dbReference type="AlphaFoldDB" id="A0A0H5QGK5"/>
<organism evidence="1">
    <name type="scientific">uncultured prokaryote</name>
    <dbReference type="NCBI Taxonomy" id="198431"/>
    <lineage>
        <taxon>unclassified sequences</taxon>
        <taxon>environmental samples</taxon>
    </lineage>
</organism>
<accession>A0A0H5QGK5</accession>
<sequence>MPFIPVPQVCQAEVIFRWDNAIVENVHHFSAEGPFTTVEMVDLGEFLINWWDTNFQTSAPTNLSLINIRLTDLTTETSPVVNVVAGLPLVGSAAAASLPNNVTCVFTKRTQLRGRSFRGRTYHIGLNEAEVTGNTVGSGTISAYTTIYNYLRTVNINDFAWELCVVSRYADHQPRAFGLATPVLTFTSDGIVDSQRRRLPGRGN</sequence>
<proteinExistence type="predicted"/>
<protein>
    <submittedName>
        <fullName evidence="1">Uncharacterized protein</fullName>
    </submittedName>
</protein>